<proteinExistence type="predicted"/>
<reference evidence="2 3" key="1">
    <citation type="submission" date="2024-07" db="EMBL/GenBank/DDBJ databases">
        <title>Uliginosibacterium paludis KCTC:42655.</title>
        <authorList>
            <person name="Kim M.K."/>
        </authorList>
    </citation>
    <scope>NUCLEOTIDE SEQUENCE [LARGE SCALE GENOMIC DNA]</scope>
    <source>
        <strain evidence="2 3">KCTC 42655</strain>
    </source>
</reference>
<keyword evidence="3" id="KW-1185">Reference proteome</keyword>
<evidence type="ECO:0000313" key="2">
    <source>
        <dbReference type="EMBL" id="MET1490216.1"/>
    </source>
</evidence>
<dbReference type="Pfam" id="PF00899">
    <property type="entry name" value="ThiF"/>
    <property type="match status" value="1"/>
</dbReference>
<dbReference type="PANTHER" id="PTHR43267:SF1">
    <property type="entry name" value="TRNA THREONYLCARBAMOYLADENOSINE DEHYDRATASE"/>
    <property type="match status" value="1"/>
</dbReference>
<evidence type="ECO:0000313" key="3">
    <source>
        <dbReference type="Proteomes" id="UP001548590"/>
    </source>
</evidence>
<dbReference type="CDD" id="cd00755">
    <property type="entry name" value="YgdL_like"/>
    <property type="match status" value="1"/>
</dbReference>
<dbReference type="InterPro" id="IPR045886">
    <property type="entry name" value="ThiF/MoeB/HesA"/>
</dbReference>
<gene>
    <name evidence="2" type="ORF">ABVT11_10305</name>
</gene>
<dbReference type="Proteomes" id="UP001548590">
    <property type="component" value="Unassembled WGS sequence"/>
</dbReference>
<dbReference type="EMBL" id="JBEWLZ010000005">
    <property type="protein sequence ID" value="MET1490216.1"/>
    <property type="molecule type" value="Genomic_DNA"/>
</dbReference>
<dbReference type="InterPro" id="IPR035985">
    <property type="entry name" value="Ubiquitin-activating_enz"/>
</dbReference>
<organism evidence="2 3">
    <name type="scientific">Uliginosibacterium paludis</name>
    <dbReference type="NCBI Taxonomy" id="1615952"/>
    <lineage>
        <taxon>Bacteria</taxon>
        <taxon>Pseudomonadati</taxon>
        <taxon>Pseudomonadota</taxon>
        <taxon>Betaproteobacteria</taxon>
        <taxon>Rhodocyclales</taxon>
        <taxon>Zoogloeaceae</taxon>
        <taxon>Uliginosibacterium</taxon>
    </lineage>
</organism>
<protein>
    <submittedName>
        <fullName evidence="2">tRNA threonylcarbamoyladenosine dehydratase</fullName>
    </submittedName>
</protein>
<dbReference type="InterPro" id="IPR000594">
    <property type="entry name" value="ThiF_NAD_FAD-bd"/>
</dbReference>
<dbReference type="PANTHER" id="PTHR43267">
    <property type="entry name" value="TRNA THREONYLCARBAMOYLADENOSINE DEHYDRATASE"/>
    <property type="match status" value="1"/>
</dbReference>
<name>A0ABV2CQM0_9RHOO</name>
<sequence>MSVDAGRRFGGVGRLYGEDAARAFAEANVCVVGIGGVGSWAVEALARSAVGQLTLIDLDMVAESNANRQIHALDDVWGKAKVEAMRERVHAINPACRVRTVEDFVTEGNLEELLAGHDVIIDAIDQVRIKVAMAAWSVAKDIPLVMAGGAGGKQDPALIRMDDLARTEQDPLLARVRAQLRKLHGFPKDPKRRFGIQTVYSSEPLQRPVACETGEAPQGLSCAGYGSAVCVTAPFGFLAASAALGILKQGKENE</sequence>
<comment type="caution">
    <text evidence="2">The sequence shown here is derived from an EMBL/GenBank/DDBJ whole genome shotgun (WGS) entry which is preliminary data.</text>
</comment>
<feature type="domain" description="THIF-type NAD/FAD binding fold" evidence="1">
    <location>
        <begin position="15"/>
        <end position="159"/>
    </location>
</feature>
<dbReference type="RefSeq" id="WP_345928366.1">
    <property type="nucleotide sequence ID" value="NZ_JBDIVF010000006.1"/>
</dbReference>
<accession>A0ABV2CQM0</accession>
<evidence type="ECO:0000259" key="1">
    <source>
        <dbReference type="Pfam" id="PF00899"/>
    </source>
</evidence>
<dbReference type="Gene3D" id="3.40.50.720">
    <property type="entry name" value="NAD(P)-binding Rossmann-like Domain"/>
    <property type="match status" value="1"/>
</dbReference>
<dbReference type="SUPFAM" id="SSF69572">
    <property type="entry name" value="Activating enzymes of the ubiquitin-like proteins"/>
    <property type="match status" value="1"/>
</dbReference>